<dbReference type="Gene3D" id="1.10.150.60">
    <property type="entry name" value="ARID DNA-binding domain"/>
    <property type="match status" value="1"/>
</dbReference>
<dbReference type="SMART" id="SM01014">
    <property type="entry name" value="ARID"/>
    <property type="match status" value="1"/>
</dbReference>
<dbReference type="HOGENOM" id="CLU_250645_0_0_1"/>
<dbReference type="InParanoid" id="A7RQ11"/>
<feature type="compositionally biased region" description="Polar residues" evidence="3">
    <location>
        <begin position="867"/>
        <end position="878"/>
    </location>
</feature>
<name>A7RQ11_NEMVE</name>
<dbReference type="Gene3D" id="2.60.120.650">
    <property type="entry name" value="Cupin"/>
    <property type="match status" value="1"/>
</dbReference>
<dbReference type="SMART" id="SM00558">
    <property type="entry name" value="JmjC"/>
    <property type="match status" value="1"/>
</dbReference>
<dbReference type="STRING" id="45351.A7RQ11"/>
<dbReference type="GO" id="GO:0034647">
    <property type="term" value="F:histone H3K4me/H3K4me2/H3K4me3 demethylase activity"/>
    <property type="evidence" value="ECO:0000318"/>
    <property type="project" value="GO_Central"/>
</dbReference>
<dbReference type="GO" id="GO:0006338">
    <property type="term" value="P:chromatin remodeling"/>
    <property type="evidence" value="ECO:0000318"/>
    <property type="project" value="GO_Central"/>
</dbReference>
<dbReference type="PANTHER" id="PTHR10694:SF33">
    <property type="entry name" value="LYSINE-SPECIFIC DEMETHYLASE 5"/>
    <property type="match status" value="1"/>
</dbReference>
<feature type="compositionally biased region" description="Low complexity" evidence="3">
    <location>
        <begin position="103"/>
        <end position="112"/>
    </location>
</feature>
<dbReference type="InterPro" id="IPR036431">
    <property type="entry name" value="ARID_dom_sf"/>
</dbReference>
<dbReference type="GO" id="GO:0005634">
    <property type="term" value="C:nucleus"/>
    <property type="evidence" value="ECO:0000318"/>
    <property type="project" value="GO_Central"/>
</dbReference>
<dbReference type="InterPro" id="IPR003347">
    <property type="entry name" value="JmjC_dom"/>
</dbReference>
<evidence type="ECO:0000259" key="6">
    <source>
        <dbReference type="PROSITE" id="PS51184"/>
    </source>
</evidence>
<dbReference type="PROSITE" id="PS51183">
    <property type="entry name" value="JMJN"/>
    <property type="match status" value="1"/>
</dbReference>
<dbReference type="EMBL" id="DS469527">
    <property type="protein sequence ID" value="EDO46479.1"/>
    <property type="molecule type" value="Genomic_DNA"/>
</dbReference>
<dbReference type="PROSITE" id="PS51184">
    <property type="entry name" value="JMJC"/>
    <property type="match status" value="1"/>
</dbReference>
<dbReference type="SMART" id="SM00501">
    <property type="entry name" value="BRIGHT"/>
    <property type="match status" value="1"/>
</dbReference>
<gene>
    <name evidence="7" type="ORF">NEMVEDRAFT_v1g239891</name>
</gene>
<dbReference type="CDD" id="cd16870">
    <property type="entry name" value="ARID_JARD2"/>
    <property type="match status" value="1"/>
</dbReference>
<feature type="domain" description="JmjC" evidence="6">
    <location>
        <begin position="1155"/>
        <end position="1314"/>
    </location>
</feature>
<dbReference type="Proteomes" id="UP000001593">
    <property type="component" value="Unassembled WGS sequence"/>
</dbReference>
<dbReference type="OMA" id="ELACIRK"/>
<feature type="compositionally biased region" description="Basic and acidic residues" evidence="3">
    <location>
        <begin position="835"/>
        <end position="847"/>
    </location>
</feature>
<organism evidence="7 8">
    <name type="scientific">Nematostella vectensis</name>
    <name type="common">Starlet sea anemone</name>
    <dbReference type="NCBI Taxonomy" id="45351"/>
    <lineage>
        <taxon>Eukaryota</taxon>
        <taxon>Metazoa</taxon>
        <taxon>Cnidaria</taxon>
        <taxon>Anthozoa</taxon>
        <taxon>Hexacorallia</taxon>
        <taxon>Actiniaria</taxon>
        <taxon>Edwardsiidae</taxon>
        <taxon>Nematostella</taxon>
    </lineage>
</organism>
<protein>
    <submittedName>
        <fullName evidence="7">Uncharacterized protein</fullName>
    </submittedName>
</protein>
<dbReference type="Pfam" id="PF01388">
    <property type="entry name" value="ARID"/>
    <property type="match status" value="1"/>
</dbReference>
<keyword evidence="8" id="KW-1185">Reference proteome</keyword>
<evidence type="ECO:0000313" key="8">
    <source>
        <dbReference type="Proteomes" id="UP000001593"/>
    </source>
</evidence>
<reference evidence="7 8" key="1">
    <citation type="journal article" date="2007" name="Science">
        <title>Sea anemone genome reveals ancestral eumetazoan gene repertoire and genomic organization.</title>
        <authorList>
            <person name="Putnam N.H."/>
            <person name="Srivastava M."/>
            <person name="Hellsten U."/>
            <person name="Dirks B."/>
            <person name="Chapman J."/>
            <person name="Salamov A."/>
            <person name="Terry A."/>
            <person name="Shapiro H."/>
            <person name="Lindquist E."/>
            <person name="Kapitonov V.V."/>
            <person name="Jurka J."/>
            <person name="Genikhovich G."/>
            <person name="Grigoriev I.V."/>
            <person name="Lucas S.M."/>
            <person name="Steele R.E."/>
            <person name="Finnerty J.R."/>
            <person name="Technau U."/>
            <person name="Martindale M.Q."/>
            <person name="Rokhsar D.S."/>
        </authorList>
    </citation>
    <scope>NUCLEOTIDE SEQUENCE [LARGE SCALE GENOMIC DNA]</scope>
    <source>
        <strain evidence="8">CH2 X CH6</strain>
    </source>
</reference>
<feature type="compositionally biased region" description="Polar residues" evidence="3">
    <location>
        <begin position="62"/>
        <end position="73"/>
    </location>
</feature>
<evidence type="ECO:0000259" key="5">
    <source>
        <dbReference type="PROSITE" id="PS51183"/>
    </source>
</evidence>
<dbReference type="GO" id="GO:0003677">
    <property type="term" value="F:DNA binding"/>
    <property type="evidence" value="ECO:0007669"/>
    <property type="project" value="InterPro"/>
</dbReference>
<feature type="region of interest" description="Disordered" evidence="3">
    <location>
        <begin position="42"/>
        <end position="180"/>
    </location>
</feature>
<dbReference type="InterPro" id="IPR003349">
    <property type="entry name" value="JmjN"/>
</dbReference>
<feature type="compositionally biased region" description="Low complexity" evidence="3">
    <location>
        <begin position="302"/>
        <end position="324"/>
    </location>
</feature>
<proteinExistence type="predicted"/>
<dbReference type="PANTHER" id="PTHR10694">
    <property type="entry name" value="LYSINE-SPECIFIC DEMETHYLASE"/>
    <property type="match status" value="1"/>
</dbReference>
<feature type="compositionally biased region" description="Polar residues" evidence="3">
    <location>
        <begin position="42"/>
        <end position="55"/>
    </location>
</feature>
<keyword evidence="2" id="KW-0408">Iron</keyword>
<evidence type="ECO:0000256" key="1">
    <source>
        <dbReference type="ARBA" id="ARBA00022723"/>
    </source>
</evidence>
<dbReference type="GO" id="GO:0046872">
    <property type="term" value="F:metal ion binding"/>
    <property type="evidence" value="ECO:0007669"/>
    <property type="project" value="UniProtKB-KW"/>
</dbReference>
<sequence>MANESRPKRRIVHRCLEYNNGLLHEEELALRRALQASIATSKASFPTPLSLSQKNAKAVKPSGNSTSTQTELKSSMKIRKKRNTLIPIKESDTSLQKKRKVRSCSPSSSRSPSPRPTRKPEHSSLSPAKLGKGTSKLSPSSPKVLSKVSDQDTVKSKRSKFQKFTKKKGSGKDTLLKKSFKVRQERLKRKVLDVCDGMSTSESGTESTVSSTTSSLKMSKRNRKKVLSHGLAQRKFASPQHSSWSSTLEDEDEYENPDATPLRARTEDFLTFLCLRGDPSLPKEYEVFTQPWNFKASLPGDESALSAPSSPSPCGSPLSPESCSIVHSSPDSQCTTPNSSMITDDCENSPELHAIRMFAGITNHFSAKEKSDSGLVGSPEFDNEDVSTPSPLPRPHMSYSPRPTCNTIPKGANQPHPIPLPPIHRSEACCSPPPLLYIPATAQKVTHLHGPPTLERAPVDEPSVVIADDRSQDSPPQLTKHLPRTVQDGTLGNLNMPIIVPSFRASYQSSMQCSCYNNNLPAKCSMPCKDPQVIDLCGDIAVQQRLLSRQDPCPLHSLSDTSGISIRQPIVESDPSHTAYPLLPTKANPVIRGLTSQSVFELYSKAPANTAVSTFSPHREGKMKLNSPNKGDVPVIDLCDPSTSELPLKSQGAPKGLDQTSFYSACKSQVDSIPTVGSSPVRKLRSGSRQEIMVLSQCSPSKDGPETCSDNHSKFVSLSPPWTHLQASYPHSTPPLQVFSPTLTSSAIGTTSTGYPSNYLQSQTTTLARHDGPMIAMETEQSIQGRTPDFSGLRSCKEPGKVQEGLKGQAPGNSHHRSEKHVEAQSPKQKTSKKNNSEKSKRQEDKKSPKKKLNSDNNETTPKRKLTNSASTQSFNPTSKKKSALDYCITHKPTTASPVLRPTEEEFKDPIKFLQSVQPSLKKYGICLIEPPESWKPESQLPPNLRFNSQRQLVHRLKERWGPVEIKLACIEKHLKQQGNPEPLKQMPQIGGMDVDLLEVSRIMAEFGGMQKVIDAKKWGKVADTLRIPKTAQDRIGKLQDVYCRFLLSYDLLSQDEKSTLEEQVKSEVQDRSTRTDAEKESQFVKKGKYHSAVSFQRVARNTQEHFFKTQPSAADVEREYWRIIQSRDRYVSVEQCRVDTGEQGSCFPVGKNNPYSKSGWNLNVFPRLKGSILRHAANVEGLSLPWLSIGMVFSTDRWKVHPLQMYTLSYLHTSADKVWYGVPEADVAKFPGSLRPSQADIHDGKDSMVSPSNLLRETGLTVTRLVQKQGQFVVVSPKAYHCSISSGYSISESVAFAFPDWLLGMRNLPKDVLEDWPSLPIEQMVIALSEEAQSLSQDVMEHLLKELMDIRKKECSLRNELNRLGVKHEKCIASVKGSKNKMNTLQVDGCSLYCEQCEKLCQISAVMFKDEGEALCLGDAVDLLRKDPDRPQDRHIVSCFSLSQIDDIIGSVKDRLQQLRSS</sequence>
<keyword evidence="1" id="KW-0479">Metal-binding</keyword>
<feature type="compositionally biased region" description="Basic residues" evidence="3">
    <location>
        <begin position="156"/>
        <end position="169"/>
    </location>
</feature>
<evidence type="ECO:0000259" key="4">
    <source>
        <dbReference type="PROSITE" id="PS51011"/>
    </source>
</evidence>
<feature type="compositionally biased region" description="Low complexity" evidence="3">
    <location>
        <begin position="135"/>
        <end position="148"/>
    </location>
</feature>
<dbReference type="GO" id="GO:0000785">
    <property type="term" value="C:chromatin"/>
    <property type="evidence" value="ECO:0000318"/>
    <property type="project" value="GO_Central"/>
</dbReference>
<dbReference type="OrthoDB" id="8951118at2759"/>
<dbReference type="SUPFAM" id="SSF51197">
    <property type="entry name" value="Clavaminate synthase-like"/>
    <property type="match status" value="1"/>
</dbReference>
<dbReference type="FunFam" id="1.10.150.60:FF:000012">
    <property type="entry name" value="Blast:Protein Jumonji"/>
    <property type="match status" value="1"/>
</dbReference>
<feature type="domain" description="ARID" evidence="4">
    <location>
        <begin position="961"/>
        <end position="1055"/>
    </location>
</feature>
<accession>A7RQ11</accession>
<feature type="region of interest" description="Disordered" evidence="3">
    <location>
        <begin position="300"/>
        <end position="339"/>
    </location>
</feature>
<feature type="compositionally biased region" description="Low complexity" evidence="3">
    <location>
        <begin position="199"/>
        <end position="215"/>
    </location>
</feature>
<dbReference type="SUPFAM" id="SSF46774">
    <property type="entry name" value="ARID-like"/>
    <property type="match status" value="1"/>
</dbReference>
<evidence type="ECO:0000256" key="3">
    <source>
        <dbReference type="SAM" id="MobiDB-lite"/>
    </source>
</evidence>
<feature type="region of interest" description="Disordered" evidence="3">
    <location>
        <begin position="369"/>
        <end position="413"/>
    </location>
</feature>
<feature type="compositionally biased region" description="Basic residues" evidence="3">
    <location>
        <begin position="218"/>
        <end position="227"/>
    </location>
</feature>
<feature type="compositionally biased region" description="Polar residues" evidence="3">
    <location>
        <begin position="325"/>
        <end position="339"/>
    </location>
</feature>
<evidence type="ECO:0000313" key="7">
    <source>
        <dbReference type="EMBL" id="EDO46479.1"/>
    </source>
</evidence>
<feature type="domain" description="JmjN" evidence="5">
    <location>
        <begin position="897"/>
        <end position="938"/>
    </location>
</feature>
<feature type="compositionally biased region" description="Basic and acidic residues" evidence="3">
    <location>
        <begin position="170"/>
        <end position="180"/>
    </location>
</feature>
<feature type="region of interest" description="Disordered" evidence="3">
    <location>
        <begin position="781"/>
        <end position="883"/>
    </location>
</feature>
<feature type="region of interest" description="Disordered" evidence="3">
    <location>
        <begin position="197"/>
        <end position="261"/>
    </location>
</feature>
<dbReference type="PROSITE" id="PS51011">
    <property type="entry name" value="ARID"/>
    <property type="match status" value="1"/>
</dbReference>
<dbReference type="GO" id="GO:0006355">
    <property type="term" value="P:regulation of DNA-templated transcription"/>
    <property type="evidence" value="ECO:0000318"/>
    <property type="project" value="GO_Central"/>
</dbReference>
<dbReference type="InterPro" id="IPR001606">
    <property type="entry name" value="ARID_dom"/>
</dbReference>
<dbReference type="Pfam" id="PF02375">
    <property type="entry name" value="JmjN"/>
    <property type="match status" value="1"/>
</dbReference>
<dbReference type="SMART" id="SM00545">
    <property type="entry name" value="JmjN"/>
    <property type="match status" value="1"/>
</dbReference>
<dbReference type="Pfam" id="PF02373">
    <property type="entry name" value="JmjC"/>
    <property type="match status" value="1"/>
</dbReference>
<evidence type="ECO:0000256" key="2">
    <source>
        <dbReference type="ARBA" id="ARBA00023004"/>
    </source>
</evidence>
<dbReference type="FunCoup" id="A7RQ11">
    <property type="interactions" value="520"/>
</dbReference>
<dbReference type="eggNOG" id="KOG1246">
    <property type="taxonomic scope" value="Eukaryota"/>
</dbReference>
<dbReference type="KEGG" id="nve:5518590"/>